<dbReference type="Proteomes" id="UP000277580">
    <property type="component" value="Unassembled WGS sequence"/>
</dbReference>
<protein>
    <submittedName>
        <fullName evidence="1">Uncharacterized protein</fullName>
    </submittedName>
</protein>
<evidence type="ECO:0000313" key="1">
    <source>
        <dbReference type="EMBL" id="RPB17500.1"/>
    </source>
</evidence>
<dbReference type="InParanoid" id="A0A3N4L3L6"/>
<dbReference type="EMBL" id="ML119105">
    <property type="protein sequence ID" value="RPB17500.1"/>
    <property type="molecule type" value="Genomic_DNA"/>
</dbReference>
<organism evidence="1 2">
    <name type="scientific">Morchella conica CCBAS932</name>
    <dbReference type="NCBI Taxonomy" id="1392247"/>
    <lineage>
        <taxon>Eukaryota</taxon>
        <taxon>Fungi</taxon>
        <taxon>Dikarya</taxon>
        <taxon>Ascomycota</taxon>
        <taxon>Pezizomycotina</taxon>
        <taxon>Pezizomycetes</taxon>
        <taxon>Pezizales</taxon>
        <taxon>Morchellaceae</taxon>
        <taxon>Morchella</taxon>
    </lineage>
</organism>
<sequence length="60" mass="6894">MPWMTPYCTSIQHQYHLQLQLCSTSNLPSPSTCTWGFARRNIGAIASPLAKTRRRRSSRE</sequence>
<accession>A0A3N4L3L6</accession>
<keyword evidence="2" id="KW-1185">Reference proteome</keyword>
<evidence type="ECO:0000313" key="2">
    <source>
        <dbReference type="Proteomes" id="UP000277580"/>
    </source>
</evidence>
<gene>
    <name evidence="1" type="ORF">P167DRAFT_1156</name>
</gene>
<name>A0A3N4L3L6_9PEZI</name>
<dbReference type="AlphaFoldDB" id="A0A3N4L3L6"/>
<proteinExistence type="predicted"/>
<reference evidence="1 2" key="1">
    <citation type="journal article" date="2018" name="Nat. Ecol. Evol.">
        <title>Pezizomycetes genomes reveal the molecular basis of ectomycorrhizal truffle lifestyle.</title>
        <authorList>
            <person name="Murat C."/>
            <person name="Payen T."/>
            <person name="Noel B."/>
            <person name="Kuo A."/>
            <person name="Morin E."/>
            <person name="Chen J."/>
            <person name="Kohler A."/>
            <person name="Krizsan K."/>
            <person name="Balestrini R."/>
            <person name="Da Silva C."/>
            <person name="Montanini B."/>
            <person name="Hainaut M."/>
            <person name="Levati E."/>
            <person name="Barry K.W."/>
            <person name="Belfiori B."/>
            <person name="Cichocki N."/>
            <person name="Clum A."/>
            <person name="Dockter R.B."/>
            <person name="Fauchery L."/>
            <person name="Guy J."/>
            <person name="Iotti M."/>
            <person name="Le Tacon F."/>
            <person name="Lindquist E.A."/>
            <person name="Lipzen A."/>
            <person name="Malagnac F."/>
            <person name="Mello A."/>
            <person name="Molinier V."/>
            <person name="Miyauchi S."/>
            <person name="Poulain J."/>
            <person name="Riccioni C."/>
            <person name="Rubini A."/>
            <person name="Sitrit Y."/>
            <person name="Splivallo R."/>
            <person name="Traeger S."/>
            <person name="Wang M."/>
            <person name="Zifcakova L."/>
            <person name="Wipf D."/>
            <person name="Zambonelli A."/>
            <person name="Paolocci F."/>
            <person name="Nowrousian M."/>
            <person name="Ottonello S."/>
            <person name="Baldrian P."/>
            <person name="Spatafora J.W."/>
            <person name="Henrissat B."/>
            <person name="Nagy L.G."/>
            <person name="Aury J.M."/>
            <person name="Wincker P."/>
            <person name="Grigoriev I.V."/>
            <person name="Bonfante P."/>
            <person name="Martin F.M."/>
        </authorList>
    </citation>
    <scope>NUCLEOTIDE SEQUENCE [LARGE SCALE GENOMIC DNA]</scope>
    <source>
        <strain evidence="1 2">CCBAS932</strain>
    </source>
</reference>